<reference evidence="2 3" key="1">
    <citation type="submission" date="2020-07" db="EMBL/GenBank/DDBJ databases">
        <title>Genomic Encyclopedia of Type Strains, Phase IV (KMG-V): Genome sequencing to study the core and pangenomes of soil and plant-associated prokaryotes.</title>
        <authorList>
            <person name="Whitman W."/>
        </authorList>
    </citation>
    <scope>NUCLEOTIDE SEQUENCE [LARGE SCALE GENOMIC DNA]</scope>
    <source>
        <strain evidence="2 3">SAS40</strain>
    </source>
</reference>
<feature type="transmembrane region" description="Helical" evidence="1">
    <location>
        <begin position="21"/>
        <end position="43"/>
    </location>
</feature>
<dbReference type="Pfam" id="PF12365">
    <property type="entry name" value="DUF3649"/>
    <property type="match status" value="1"/>
</dbReference>
<keyword evidence="3" id="KW-1185">Reference proteome</keyword>
<feature type="transmembrane region" description="Helical" evidence="1">
    <location>
        <begin position="82"/>
        <end position="103"/>
    </location>
</feature>
<protein>
    <recommendedName>
        <fullName evidence="4">DUF3649 domain-containing protein</fullName>
    </recommendedName>
</protein>
<feature type="transmembrane region" description="Helical" evidence="1">
    <location>
        <begin position="55"/>
        <end position="75"/>
    </location>
</feature>
<proteinExistence type="predicted"/>
<dbReference type="Proteomes" id="UP000542125">
    <property type="component" value="Unassembled WGS sequence"/>
</dbReference>
<keyword evidence="1" id="KW-0472">Membrane</keyword>
<dbReference type="InterPro" id="IPR022109">
    <property type="entry name" value="DUF3649"/>
</dbReference>
<evidence type="ECO:0000313" key="2">
    <source>
        <dbReference type="EMBL" id="NYE81319.1"/>
    </source>
</evidence>
<evidence type="ECO:0000313" key="3">
    <source>
        <dbReference type="Proteomes" id="UP000542125"/>
    </source>
</evidence>
<evidence type="ECO:0000256" key="1">
    <source>
        <dbReference type="SAM" id="Phobius"/>
    </source>
</evidence>
<keyword evidence="1" id="KW-1133">Transmembrane helix</keyword>
<comment type="caution">
    <text evidence="2">The sequence shown here is derived from an EMBL/GenBank/DDBJ whole genome shotgun (WGS) entry which is preliminary data.</text>
</comment>
<dbReference type="RefSeq" id="WP_179583253.1">
    <property type="nucleotide sequence ID" value="NZ_JACBYR010000001.1"/>
</dbReference>
<name>A0A7Y9IS21_9BURK</name>
<sequence>MSGAASSRSPAAYRWGVFSRVMAASLGAYALASLASSVLAVALPMLSAISVADGVIIGTLMSFVFHAAAAIWVFATRSAVRAWIGIGAVSGCLALLLKGLHALA</sequence>
<accession>A0A7Y9IS21</accession>
<gene>
    <name evidence="2" type="ORF">FHW18_000590</name>
</gene>
<dbReference type="EMBL" id="JACBYR010000001">
    <property type="protein sequence ID" value="NYE81319.1"/>
    <property type="molecule type" value="Genomic_DNA"/>
</dbReference>
<keyword evidence="1" id="KW-0812">Transmembrane</keyword>
<dbReference type="AlphaFoldDB" id="A0A7Y9IS21"/>
<organism evidence="2 3">
    <name type="scientific">Pigmentiphaga litoralis</name>
    <dbReference type="NCBI Taxonomy" id="516702"/>
    <lineage>
        <taxon>Bacteria</taxon>
        <taxon>Pseudomonadati</taxon>
        <taxon>Pseudomonadota</taxon>
        <taxon>Betaproteobacteria</taxon>
        <taxon>Burkholderiales</taxon>
        <taxon>Alcaligenaceae</taxon>
        <taxon>Pigmentiphaga</taxon>
    </lineage>
</organism>
<evidence type="ECO:0008006" key="4">
    <source>
        <dbReference type="Google" id="ProtNLM"/>
    </source>
</evidence>